<organism evidence="1 2">
    <name type="scientific">Brassica cretica</name>
    <name type="common">Mustard</name>
    <dbReference type="NCBI Taxonomy" id="69181"/>
    <lineage>
        <taxon>Eukaryota</taxon>
        <taxon>Viridiplantae</taxon>
        <taxon>Streptophyta</taxon>
        <taxon>Embryophyta</taxon>
        <taxon>Tracheophyta</taxon>
        <taxon>Spermatophyta</taxon>
        <taxon>Magnoliopsida</taxon>
        <taxon>eudicotyledons</taxon>
        <taxon>Gunneridae</taxon>
        <taxon>Pentapetalae</taxon>
        <taxon>rosids</taxon>
        <taxon>malvids</taxon>
        <taxon>Brassicales</taxon>
        <taxon>Brassicaceae</taxon>
        <taxon>Brassiceae</taxon>
        <taxon>Brassica</taxon>
    </lineage>
</organism>
<accession>A0A8S9HLY4</accession>
<reference evidence="1" key="1">
    <citation type="submission" date="2019-12" db="EMBL/GenBank/DDBJ databases">
        <title>Genome sequencing and annotation of Brassica cretica.</title>
        <authorList>
            <person name="Studholme D.J."/>
            <person name="Sarris P.F."/>
        </authorList>
    </citation>
    <scope>NUCLEOTIDE SEQUENCE</scope>
    <source>
        <strain evidence="1">PFS-001/15</strain>
        <tissue evidence="1">Leaf</tissue>
    </source>
</reference>
<protein>
    <submittedName>
        <fullName evidence="1">Uncharacterized protein</fullName>
    </submittedName>
</protein>
<comment type="caution">
    <text evidence="1">The sequence shown here is derived from an EMBL/GenBank/DDBJ whole genome shotgun (WGS) entry which is preliminary data.</text>
</comment>
<dbReference type="Proteomes" id="UP000712281">
    <property type="component" value="Unassembled WGS sequence"/>
</dbReference>
<evidence type="ECO:0000313" key="1">
    <source>
        <dbReference type="EMBL" id="KAF2558913.1"/>
    </source>
</evidence>
<gene>
    <name evidence="1" type="ORF">F2Q68_00016001</name>
</gene>
<dbReference type="AlphaFoldDB" id="A0A8S9HLY4"/>
<proteinExistence type="predicted"/>
<dbReference type="EMBL" id="QGKW02001940">
    <property type="protein sequence ID" value="KAF2558913.1"/>
    <property type="molecule type" value="Genomic_DNA"/>
</dbReference>
<sequence length="207" mass="23124">MGTRKRLGWILGWGEVDRRFSDLFGPIYFQLEVAARVAESDSPSSDFLVWVCLGVVFGSYHPPWCLGENSLSSALKLSFCGCLHQGVSGTLASSFPGICYNHCQVKFMVLLGREFGPEFALSWFWGLWVRSSLASRHRSVTGFGSHQLLCPLSMAAHFGHLHPSNEDVLVGYIRLVVVLRYGFLGSLFTLSSLRVRTHSALYEKWDA</sequence>
<name>A0A8S9HLY4_BRACR</name>
<evidence type="ECO:0000313" key="2">
    <source>
        <dbReference type="Proteomes" id="UP000712281"/>
    </source>
</evidence>